<gene>
    <name evidence="6" type="ORF">PILCRDRAFT_669661</name>
</gene>
<feature type="compositionally biased region" description="Acidic residues" evidence="3">
    <location>
        <begin position="1339"/>
        <end position="1353"/>
    </location>
</feature>
<sequence>MNDNAPTDDIGALWDAAVVEYNTTATVEPALLSYTVDQVLAMTVEKEEYFKRWRNDQGKLDTFRSVLKASLGPLNTLGQFVSANASAVFPPTATICTAVSYMIQTANSVSADYDLLVNFFDELRLFLERLKVIDGHIPDSKDIRRCLVDILVLILKIIGLSVKTMKKGRGLKFLKNLVGEDEDLRGSYKELEKLVKHEESLILHQVMANTSETLDRFEIMDQKAGNSFAAIKRIEEKTSMVLVEMRKLPGVTEETTKADHLSTIREYLQPKPVVGDYTKRSTHLLNGSLTWLLDEPAFHGWISTLTPQILWISGAPGSGKSYLSTFSIQKLLQDGNSVVAYYYFHDNNPDTRSVFKALSAMVFQIARVDEVYCVRAAAACKESVRITDATISSIWEDFFAAHYGSSSRCRQLYLVFDGIDEAEREDIVDLLSLLSVCTQRKLKIQVLLVGRPEMEQMVSTLDTDSVAKIEVSIAKNSVDIMRYITRTYDRSSTLPKSVAFRQKIVAALLEGSNGMFLWVDLMFDDLSMRSQPKQILSALKVLPKGLDKVYDKILGRIKVSVAEDDEKQSLRELLCWIAHSKRPPTLFVLNLVIQFLAEDEMFDVEIAIKNHFSSLIILTKTGTALLDEILKSDEEEAITSTVYTAGSLELSATDELGREQGDTADSLGGTIKLVTGDEPGIIQPAGSTEDEEDASDEENDLVEKVQRDIVVELRHASLGDYLRNPRAQTTALIYSVSEARIRIVISTMQIFCQGRQVQPHLWWFALQNWMKQLQDLDDNIVSDNDTKTIVEYLVQVFYGSKELQSHIVGTIRNVGLKHFEFGYNSNPQHPFRVTIHRWFKKALQNPSIVLDNAISQWISEVLEHPMRLLVPLTQICVSEWLQADGDTVWLYWRYRLGLQLLLSTDLVPTFKPTMDDGPEERPKFITGSCLDYVANFFNHDTDLQTHCRVARCMAFVDGFDDAIPEYRKAAQKLTDSNSGTQVPILKSTLLELASVRSYDTSTRHKVLDLLNEYLALDQSNYKAYSRLGVALWWCDRSSEAIEAMTKALALEPTDPETVCQLIGLMTSEKRYADIITLLETEEPRTSCLRIQGSIDIPEFHNRIFYAGLMTGKLKLVTEIYQSTIAQISIGTRQPSHNNMMYTQSAGVLARRWLALLYQRYAGEPDRAFHLYADALLHSAAFWKLGQWHSDMDAEIIPSACDDFAELIYEKANPLTQDKNDSNDNELLTMIKMLERLRARQAASEANTDEHWKMYSTKNINVLLSKLYLRCGRNAEADFLLREQAQRGIDLLQDDLDWNDSYGFQTLSKVLIAYGREDDAKIALSFRQVTDKKFDFDFSDDMSEDDTSKEEEGSDTGNAPEHIGATVADQKVPDARSKDIPKLMSGGFLCATGQACQSGGEIIFEIGEDTPVMWTCTSCIKVDFCEDCYTAFTQNQVSDGDGIGGDEKRLFICNSRHEFLRTPTEGWGGIRDGGVFVVAGKEMGMKDWLGAIEAEFKNGSQISNAYHKSKQI</sequence>
<dbReference type="EMBL" id="KN833045">
    <property type="protein sequence ID" value="KIM75560.1"/>
    <property type="molecule type" value="Genomic_DNA"/>
</dbReference>
<dbReference type="PANTHER" id="PTHR10039">
    <property type="entry name" value="AMELOGENIN"/>
    <property type="match status" value="1"/>
</dbReference>
<evidence type="ECO:0000256" key="2">
    <source>
        <dbReference type="PROSITE-ProRule" id="PRU00339"/>
    </source>
</evidence>
<dbReference type="InterPro" id="IPR027417">
    <property type="entry name" value="P-loop_NTPase"/>
</dbReference>
<dbReference type="Pfam" id="PF17109">
    <property type="entry name" value="Goodbye"/>
    <property type="match status" value="1"/>
</dbReference>
<organism evidence="6 7">
    <name type="scientific">Piloderma croceum (strain F 1598)</name>
    <dbReference type="NCBI Taxonomy" id="765440"/>
    <lineage>
        <taxon>Eukaryota</taxon>
        <taxon>Fungi</taxon>
        <taxon>Dikarya</taxon>
        <taxon>Basidiomycota</taxon>
        <taxon>Agaricomycotina</taxon>
        <taxon>Agaricomycetes</taxon>
        <taxon>Agaricomycetidae</taxon>
        <taxon>Atheliales</taxon>
        <taxon>Atheliaceae</taxon>
        <taxon>Piloderma</taxon>
    </lineage>
</organism>
<keyword evidence="7" id="KW-1185">Reference proteome</keyword>
<dbReference type="SUPFAM" id="SSF48452">
    <property type="entry name" value="TPR-like"/>
    <property type="match status" value="1"/>
</dbReference>
<reference evidence="6 7" key="1">
    <citation type="submission" date="2014-04" db="EMBL/GenBank/DDBJ databases">
        <authorList>
            <consortium name="DOE Joint Genome Institute"/>
            <person name="Kuo A."/>
            <person name="Tarkka M."/>
            <person name="Buscot F."/>
            <person name="Kohler A."/>
            <person name="Nagy L.G."/>
            <person name="Floudas D."/>
            <person name="Copeland A."/>
            <person name="Barry K.W."/>
            <person name="Cichocki N."/>
            <person name="Veneault-Fourrey C."/>
            <person name="LaButti K."/>
            <person name="Lindquist E.A."/>
            <person name="Lipzen A."/>
            <person name="Lundell T."/>
            <person name="Morin E."/>
            <person name="Murat C."/>
            <person name="Sun H."/>
            <person name="Tunlid A."/>
            <person name="Henrissat B."/>
            <person name="Grigoriev I.V."/>
            <person name="Hibbett D.S."/>
            <person name="Martin F."/>
            <person name="Nordberg H.P."/>
            <person name="Cantor M.N."/>
            <person name="Hua S.X."/>
        </authorList>
    </citation>
    <scope>NUCLEOTIDE SEQUENCE [LARGE SCALE GENOMIC DNA]</scope>
    <source>
        <strain evidence="6 7">F 1598</strain>
    </source>
</reference>
<evidence type="ECO:0000259" key="4">
    <source>
        <dbReference type="Pfam" id="PF17109"/>
    </source>
</evidence>
<feature type="region of interest" description="Disordered" evidence="3">
    <location>
        <begin position="678"/>
        <end position="699"/>
    </location>
</feature>
<name>A0A0C3ESK8_PILCF</name>
<feature type="region of interest" description="Disordered" evidence="3">
    <location>
        <begin position="1339"/>
        <end position="1372"/>
    </location>
</feature>
<dbReference type="InterPro" id="IPR011990">
    <property type="entry name" value="TPR-like_helical_dom_sf"/>
</dbReference>
<dbReference type="SUPFAM" id="SSF52540">
    <property type="entry name" value="P-loop containing nucleoside triphosphate hydrolases"/>
    <property type="match status" value="1"/>
</dbReference>
<dbReference type="PROSITE" id="PS50005">
    <property type="entry name" value="TPR"/>
    <property type="match status" value="1"/>
</dbReference>
<dbReference type="InterPro" id="IPR056884">
    <property type="entry name" value="NPHP3-like_N"/>
</dbReference>
<dbReference type="Gene3D" id="3.40.50.300">
    <property type="entry name" value="P-loop containing nucleotide triphosphate hydrolases"/>
    <property type="match status" value="1"/>
</dbReference>
<dbReference type="HOGENOM" id="CLU_001466_4_0_1"/>
<proteinExistence type="predicted"/>
<feature type="compositionally biased region" description="Acidic residues" evidence="3">
    <location>
        <begin position="688"/>
        <end position="699"/>
    </location>
</feature>
<dbReference type="OrthoDB" id="448455at2759"/>
<dbReference type="InterPro" id="IPR019734">
    <property type="entry name" value="TPR_rpt"/>
</dbReference>
<reference evidence="7" key="2">
    <citation type="submission" date="2015-01" db="EMBL/GenBank/DDBJ databases">
        <title>Evolutionary Origins and Diversification of the Mycorrhizal Mutualists.</title>
        <authorList>
            <consortium name="DOE Joint Genome Institute"/>
            <consortium name="Mycorrhizal Genomics Consortium"/>
            <person name="Kohler A."/>
            <person name="Kuo A."/>
            <person name="Nagy L.G."/>
            <person name="Floudas D."/>
            <person name="Copeland A."/>
            <person name="Barry K.W."/>
            <person name="Cichocki N."/>
            <person name="Veneault-Fourrey C."/>
            <person name="LaButti K."/>
            <person name="Lindquist E.A."/>
            <person name="Lipzen A."/>
            <person name="Lundell T."/>
            <person name="Morin E."/>
            <person name="Murat C."/>
            <person name="Riley R."/>
            <person name="Ohm R."/>
            <person name="Sun H."/>
            <person name="Tunlid A."/>
            <person name="Henrissat B."/>
            <person name="Grigoriev I.V."/>
            <person name="Hibbett D.S."/>
            <person name="Martin F."/>
        </authorList>
    </citation>
    <scope>NUCLEOTIDE SEQUENCE [LARGE SCALE GENOMIC DNA]</scope>
    <source>
        <strain evidence="7">F 1598</strain>
    </source>
</reference>
<feature type="domain" description="Fungal STAND N-terminal Goodbye" evidence="4">
    <location>
        <begin position="14"/>
        <end position="132"/>
    </location>
</feature>
<feature type="repeat" description="TPR" evidence="2">
    <location>
        <begin position="1021"/>
        <end position="1054"/>
    </location>
</feature>
<dbReference type="InParanoid" id="A0A0C3ESK8"/>
<evidence type="ECO:0000256" key="3">
    <source>
        <dbReference type="SAM" id="MobiDB-lite"/>
    </source>
</evidence>
<evidence type="ECO:0000313" key="7">
    <source>
        <dbReference type="Proteomes" id="UP000054166"/>
    </source>
</evidence>
<evidence type="ECO:0000256" key="1">
    <source>
        <dbReference type="ARBA" id="ARBA00022737"/>
    </source>
</evidence>
<dbReference type="Gene3D" id="1.25.40.10">
    <property type="entry name" value="Tetratricopeptide repeat domain"/>
    <property type="match status" value="1"/>
</dbReference>
<dbReference type="Pfam" id="PF24883">
    <property type="entry name" value="NPHP3_N"/>
    <property type="match status" value="1"/>
</dbReference>
<evidence type="ECO:0000259" key="5">
    <source>
        <dbReference type="Pfam" id="PF24883"/>
    </source>
</evidence>
<dbReference type="PANTHER" id="PTHR10039:SF17">
    <property type="entry name" value="FUNGAL STAND N-TERMINAL GOODBYE DOMAIN-CONTAINING PROTEIN-RELATED"/>
    <property type="match status" value="1"/>
</dbReference>
<dbReference type="Proteomes" id="UP000054166">
    <property type="component" value="Unassembled WGS sequence"/>
</dbReference>
<protein>
    <submittedName>
        <fullName evidence="6">Uncharacterized protein</fullName>
    </submittedName>
</protein>
<keyword evidence="1" id="KW-0677">Repeat</keyword>
<accession>A0A0C3ESK8</accession>
<keyword evidence="2" id="KW-0802">TPR repeat</keyword>
<evidence type="ECO:0000313" key="6">
    <source>
        <dbReference type="EMBL" id="KIM75560.1"/>
    </source>
</evidence>
<feature type="domain" description="Nephrocystin 3-like N-terminal" evidence="5">
    <location>
        <begin position="287"/>
        <end position="451"/>
    </location>
</feature>
<dbReference type="InterPro" id="IPR031350">
    <property type="entry name" value="Goodbye_dom"/>
</dbReference>